<dbReference type="InterPro" id="IPR044742">
    <property type="entry name" value="DEAD/DEAH_RhlB"/>
</dbReference>
<dbReference type="Proteomes" id="UP001317742">
    <property type="component" value="Chromosome"/>
</dbReference>
<keyword evidence="2 6" id="KW-0378">Hydrolase</keyword>
<dbReference type="PANTHER" id="PTHR47959">
    <property type="entry name" value="ATP-DEPENDENT RNA HELICASE RHLE-RELATED"/>
    <property type="match status" value="1"/>
</dbReference>
<reference evidence="10 11" key="1">
    <citation type="submission" date="2022-08" db="EMBL/GenBank/DDBJ databases">
        <title>Genome Sequence of the sulphate-reducing bacterium, Pseudodesulfovibrio sp. SYK.</title>
        <authorList>
            <person name="Kondo R."/>
            <person name="Kataoka T."/>
        </authorList>
    </citation>
    <scope>NUCLEOTIDE SEQUENCE [LARGE SCALE GENOMIC DNA]</scope>
    <source>
        <strain evidence="10 11">SYK</strain>
    </source>
</reference>
<keyword evidence="11" id="KW-1185">Reference proteome</keyword>
<dbReference type="EMBL" id="AP026709">
    <property type="protein sequence ID" value="BDQ36960.1"/>
    <property type="molecule type" value="Genomic_DNA"/>
</dbReference>
<feature type="compositionally biased region" description="Basic residues" evidence="7">
    <location>
        <begin position="543"/>
        <end position="560"/>
    </location>
</feature>
<feature type="compositionally biased region" description="Basic and acidic residues" evidence="7">
    <location>
        <begin position="484"/>
        <end position="529"/>
    </location>
</feature>
<gene>
    <name evidence="10" type="ORF">SYK_13200</name>
</gene>
<feature type="domain" description="Helicase C-terminal" evidence="9">
    <location>
        <begin position="251"/>
        <end position="395"/>
    </location>
</feature>
<organism evidence="10 11">
    <name type="scientific">Pseudodesulfovibrio nedwellii</name>
    <dbReference type="NCBI Taxonomy" id="2973072"/>
    <lineage>
        <taxon>Bacteria</taxon>
        <taxon>Pseudomonadati</taxon>
        <taxon>Thermodesulfobacteriota</taxon>
        <taxon>Desulfovibrionia</taxon>
        <taxon>Desulfovibrionales</taxon>
        <taxon>Desulfovibrionaceae</taxon>
    </lineage>
</organism>
<dbReference type="InterPro" id="IPR011545">
    <property type="entry name" value="DEAD/DEAH_box_helicase_dom"/>
</dbReference>
<dbReference type="GO" id="GO:0004386">
    <property type="term" value="F:helicase activity"/>
    <property type="evidence" value="ECO:0007669"/>
    <property type="project" value="UniProtKB-KW"/>
</dbReference>
<dbReference type="InterPro" id="IPR000629">
    <property type="entry name" value="RNA-helicase_DEAD-box_CS"/>
</dbReference>
<proteinExistence type="inferred from homology"/>
<evidence type="ECO:0000256" key="6">
    <source>
        <dbReference type="RuleBase" id="RU000492"/>
    </source>
</evidence>
<keyword evidence="4 6" id="KW-0067">ATP-binding</keyword>
<evidence type="ECO:0000256" key="7">
    <source>
        <dbReference type="SAM" id="MobiDB-lite"/>
    </source>
</evidence>
<dbReference type="Pfam" id="PF00271">
    <property type="entry name" value="Helicase_C"/>
    <property type="match status" value="1"/>
</dbReference>
<evidence type="ECO:0000256" key="3">
    <source>
        <dbReference type="ARBA" id="ARBA00022806"/>
    </source>
</evidence>
<evidence type="ECO:0000256" key="5">
    <source>
        <dbReference type="ARBA" id="ARBA00038437"/>
    </source>
</evidence>
<evidence type="ECO:0000256" key="4">
    <source>
        <dbReference type="ARBA" id="ARBA00022840"/>
    </source>
</evidence>
<dbReference type="SMART" id="SM00487">
    <property type="entry name" value="DEXDc"/>
    <property type="match status" value="1"/>
</dbReference>
<feature type="compositionally biased region" description="Polar residues" evidence="7">
    <location>
        <begin position="1"/>
        <end position="10"/>
    </location>
</feature>
<protein>
    <submittedName>
        <fullName evidence="10">DEAD/DEAH box helicase</fullName>
    </submittedName>
</protein>
<keyword evidence="3 6" id="KW-0347">Helicase</keyword>
<dbReference type="PROSITE" id="PS51194">
    <property type="entry name" value="HELICASE_CTER"/>
    <property type="match status" value="1"/>
</dbReference>
<dbReference type="PANTHER" id="PTHR47959:SF1">
    <property type="entry name" value="ATP-DEPENDENT RNA HELICASE DBPA"/>
    <property type="match status" value="1"/>
</dbReference>
<dbReference type="InterPro" id="IPR050079">
    <property type="entry name" value="DEAD_box_RNA_helicase"/>
</dbReference>
<dbReference type="InterPro" id="IPR014001">
    <property type="entry name" value="Helicase_ATP-bd"/>
</dbReference>
<dbReference type="InterPro" id="IPR001650">
    <property type="entry name" value="Helicase_C-like"/>
</dbReference>
<dbReference type="Pfam" id="PF00270">
    <property type="entry name" value="DEAD"/>
    <property type="match status" value="1"/>
</dbReference>
<evidence type="ECO:0000256" key="1">
    <source>
        <dbReference type="ARBA" id="ARBA00022741"/>
    </source>
</evidence>
<feature type="domain" description="Helicase ATP-binding" evidence="8">
    <location>
        <begin position="53"/>
        <end position="224"/>
    </location>
</feature>
<feature type="region of interest" description="Disordered" evidence="7">
    <location>
        <begin position="1"/>
        <end position="20"/>
    </location>
</feature>
<dbReference type="CDD" id="cd18787">
    <property type="entry name" value="SF2_C_DEAD"/>
    <property type="match status" value="1"/>
</dbReference>
<evidence type="ECO:0000256" key="2">
    <source>
        <dbReference type="ARBA" id="ARBA00022801"/>
    </source>
</evidence>
<accession>A0ABN6S144</accession>
<evidence type="ECO:0000259" key="8">
    <source>
        <dbReference type="PROSITE" id="PS51192"/>
    </source>
</evidence>
<sequence length="560" mass="62972">MENENLNPDTGNEEGIDETGIPGITFEELPEKMAEACNRAGWDKLMPVQEKAMPYLLNGQDVMVQARTGSGKTGAFVLPLIEKLNANSPKCQTLVMVPTRELAKQVAQEARMLAGDNGIKVVAVYGGVGYKEQLDAFRDGAQLVVGTPGRILDHLMRRNLILDDLKVLIFDEADRMLSVGFYPDMVEVKRYLPRNLIGSFMFSATFPPSVLRLAEDFMVKPEFLSLSSDETNVSAISHQFVEVQAMGKERKLIKLIELENPSSAIIFSNTKRNVEFTAALLSQFGFDAEGLTSDLTQNKRERLMTQIKEGKLRFLVATDVAARGIDIPELSHVFMMEPPEDPESYVHRAGRTGRAGATGTAITLVDVIQKMELERIATRFKITFEEMKDPTEEDVTAIIEERLTAILEKRFRKLTNIQQERVSRFLPLAKKYSKDEESLALLAMLLDELYQPTLHGKPVDPTLAKEPSGNSRPTKNTPARKPQKREEKPAPRERTVAKRAPKPKETEKPVKKQPAKEKLASEPIREPAPREQLQAEDETASKSRPKPRRRRRRRKKPSSS</sequence>
<dbReference type="InterPro" id="IPR027417">
    <property type="entry name" value="P-loop_NTPase"/>
</dbReference>
<dbReference type="SMART" id="SM00490">
    <property type="entry name" value="HELICc"/>
    <property type="match status" value="1"/>
</dbReference>
<keyword evidence="1 6" id="KW-0547">Nucleotide-binding</keyword>
<dbReference type="RefSeq" id="WP_281762829.1">
    <property type="nucleotide sequence ID" value="NZ_AP026709.1"/>
</dbReference>
<dbReference type="PROSITE" id="PS00039">
    <property type="entry name" value="DEAD_ATP_HELICASE"/>
    <property type="match status" value="1"/>
</dbReference>
<dbReference type="CDD" id="cd00268">
    <property type="entry name" value="DEADc"/>
    <property type="match status" value="1"/>
</dbReference>
<comment type="similarity">
    <text evidence="5 6">Belongs to the DEAD box helicase family.</text>
</comment>
<evidence type="ECO:0000259" key="9">
    <source>
        <dbReference type="PROSITE" id="PS51194"/>
    </source>
</evidence>
<evidence type="ECO:0000313" key="10">
    <source>
        <dbReference type="EMBL" id="BDQ36960.1"/>
    </source>
</evidence>
<name>A0ABN6S144_9BACT</name>
<feature type="region of interest" description="Disordered" evidence="7">
    <location>
        <begin position="457"/>
        <end position="560"/>
    </location>
</feature>
<dbReference type="Gene3D" id="3.40.50.300">
    <property type="entry name" value="P-loop containing nucleotide triphosphate hydrolases"/>
    <property type="match status" value="2"/>
</dbReference>
<dbReference type="SUPFAM" id="SSF52540">
    <property type="entry name" value="P-loop containing nucleoside triphosphate hydrolases"/>
    <property type="match status" value="1"/>
</dbReference>
<feature type="compositionally biased region" description="Polar residues" evidence="7">
    <location>
        <begin position="468"/>
        <end position="477"/>
    </location>
</feature>
<evidence type="ECO:0000313" key="11">
    <source>
        <dbReference type="Proteomes" id="UP001317742"/>
    </source>
</evidence>
<dbReference type="PROSITE" id="PS51192">
    <property type="entry name" value="HELICASE_ATP_BIND_1"/>
    <property type="match status" value="1"/>
</dbReference>